<accession>A0ABS2GVH6</accession>
<evidence type="ECO:0000256" key="3">
    <source>
        <dbReference type="ARBA" id="ARBA00022801"/>
    </source>
</evidence>
<evidence type="ECO:0000259" key="6">
    <source>
        <dbReference type="Pfam" id="PF01979"/>
    </source>
</evidence>
<evidence type="ECO:0000313" key="8">
    <source>
        <dbReference type="Proteomes" id="UP000785625"/>
    </source>
</evidence>
<dbReference type="CDD" id="cd00854">
    <property type="entry name" value="NagA"/>
    <property type="match status" value="1"/>
</dbReference>
<evidence type="ECO:0000256" key="5">
    <source>
        <dbReference type="PIRNR" id="PIRNR038994"/>
    </source>
</evidence>
<sequence>MQTVIKHADIYTGEDTIKDGYIRFTKSVLAVGPMIEYQPEATDEQIIDGHQTVIVPGFIDVHSHGGYGIDTMDGDPAKLNEMVHQVTKNEGVTTFFPTTVTQSVENINKAMVAIKKAAAENPVIQGTHLEGPFVSAEYKGAQPEKYIQDPDYRLLDQWNELAGGLVKMITYAPEKPGAHELEQYCLTHNIVPSAGHSSATREQMKHSLASHITHLYNAQRGMRHREPGLTGDALMEDNLYTEIIADGFHVVPDMIRLAYQIKGPDRMELITDSLRAKGMPEGISELGGQKVIVKDHQARLENGHLAGSVLQYNLAFQNVIDFTDCGIANAVKMSSVNQAREFGLTTKGGLTVGKDADLNILDQNLNLKSTYSYGQLVK</sequence>
<dbReference type="Gene3D" id="3.20.20.140">
    <property type="entry name" value="Metal-dependent hydrolases"/>
    <property type="match status" value="1"/>
</dbReference>
<dbReference type="Gene3D" id="2.30.40.10">
    <property type="entry name" value="Urease, subunit C, domain 1"/>
    <property type="match status" value="1"/>
</dbReference>
<dbReference type="Pfam" id="PF01979">
    <property type="entry name" value="Amidohydro_1"/>
    <property type="match status" value="1"/>
</dbReference>
<evidence type="ECO:0000256" key="1">
    <source>
        <dbReference type="ARBA" id="ARBA00010716"/>
    </source>
</evidence>
<name>A0ABS2GVH6_9LACO</name>
<dbReference type="PANTHER" id="PTHR11113">
    <property type="entry name" value="N-ACETYLGLUCOSAMINE-6-PHOSPHATE DEACETYLASE"/>
    <property type="match status" value="1"/>
</dbReference>
<protein>
    <submittedName>
        <fullName evidence="7">N-acetylglucosamine-6-phosphate deacetylase</fullName>
        <ecNumber evidence="7">3.5.1.25</ecNumber>
    </submittedName>
</protein>
<dbReference type="EMBL" id="JACJKU010000010">
    <property type="protein sequence ID" value="MBM6940252.1"/>
    <property type="molecule type" value="Genomic_DNA"/>
</dbReference>
<keyword evidence="8" id="KW-1185">Reference proteome</keyword>
<evidence type="ECO:0000313" key="7">
    <source>
        <dbReference type="EMBL" id="MBM6940252.1"/>
    </source>
</evidence>
<evidence type="ECO:0000256" key="4">
    <source>
        <dbReference type="ARBA" id="ARBA00023277"/>
    </source>
</evidence>
<dbReference type="NCBIfam" id="TIGR00221">
    <property type="entry name" value="nagA"/>
    <property type="match status" value="1"/>
</dbReference>
<comment type="caution">
    <text evidence="7">The sequence shown here is derived from an EMBL/GenBank/DDBJ whole genome shotgun (WGS) entry which is preliminary data.</text>
</comment>
<dbReference type="SUPFAM" id="SSF51556">
    <property type="entry name" value="Metallo-dependent hydrolases"/>
    <property type="match status" value="1"/>
</dbReference>
<gene>
    <name evidence="7" type="primary">nagA</name>
    <name evidence="7" type="ORF">H5975_01905</name>
</gene>
<comment type="similarity">
    <text evidence="1 5">Belongs to the metallo-dependent hydrolases superfamily. NagA family.</text>
</comment>
<dbReference type="InterPro" id="IPR006680">
    <property type="entry name" value="Amidohydro-rel"/>
</dbReference>
<dbReference type="PANTHER" id="PTHR11113:SF14">
    <property type="entry name" value="N-ACETYLGLUCOSAMINE-6-PHOSPHATE DEACETYLASE"/>
    <property type="match status" value="1"/>
</dbReference>
<keyword evidence="3 5" id="KW-0378">Hydrolase</keyword>
<organism evidence="7 8">
    <name type="scientific">Limosilactobacillus coleohominis</name>
    <dbReference type="NCBI Taxonomy" id="181675"/>
    <lineage>
        <taxon>Bacteria</taxon>
        <taxon>Bacillati</taxon>
        <taxon>Bacillota</taxon>
        <taxon>Bacilli</taxon>
        <taxon>Lactobacillales</taxon>
        <taxon>Lactobacillaceae</taxon>
        <taxon>Limosilactobacillus</taxon>
    </lineage>
</organism>
<keyword evidence="4 5" id="KW-0119">Carbohydrate metabolism</keyword>
<dbReference type="InterPro" id="IPR011059">
    <property type="entry name" value="Metal-dep_hydrolase_composite"/>
</dbReference>
<dbReference type="InterPro" id="IPR032466">
    <property type="entry name" value="Metal_Hydrolase"/>
</dbReference>
<proteinExistence type="inferred from homology"/>
<dbReference type="EC" id="3.5.1.25" evidence="7"/>
<dbReference type="PIRSF" id="PIRSF038994">
    <property type="entry name" value="NagA"/>
    <property type="match status" value="1"/>
</dbReference>
<dbReference type="InterPro" id="IPR003764">
    <property type="entry name" value="GlcNAc_6-P_deAcase"/>
</dbReference>
<dbReference type="RefSeq" id="WP_204784652.1">
    <property type="nucleotide sequence ID" value="NZ_CALVGD010000055.1"/>
</dbReference>
<dbReference type="Proteomes" id="UP000785625">
    <property type="component" value="Unassembled WGS sequence"/>
</dbReference>
<feature type="domain" description="Amidohydrolase-related" evidence="6">
    <location>
        <begin position="53"/>
        <end position="376"/>
    </location>
</feature>
<evidence type="ECO:0000256" key="2">
    <source>
        <dbReference type="ARBA" id="ARBA00022723"/>
    </source>
</evidence>
<dbReference type="GO" id="GO:0008448">
    <property type="term" value="F:N-acetylglucosamine-6-phosphate deacetylase activity"/>
    <property type="evidence" value="ECO:0007669"/>
    <property type="project" value="UniProtKB-EC"/>
</dbReference>
<keyword evidence="2" id="KW-0479">Metal-binding</keyword>
<dbReference type="SUPFAM" id="SSF51338">
    <property type="entry name" value="Composite domain of metallo-dependent hydrolases"/>
    <property type="match status" value="1"/>
</dbReference>
<reference evidence="7 8" key="1">
    <citation type="journal article" date="2021" name="Sci. Rep.">
        <title>The distribution of antibiotic resistance genes in chicken gut microbiota commensals.</title>
        <authorList>
            <person name="Juricova H."/>
            <person name="Matiasovicova J."/>
            <person name="Kubasova T."/>
            <person name="Cejkova D."/>
            <person name="Rychlik I."/>
        </authorList>
    </citation>
    <scope>NUCLEOTIDE SEQUENCE [LARGE SCALE GENOMIC DNA]</scope>
    <source>
        <strain evidence="7 8">An574</strain>
    </source>
</reference>